<keyword evidence="3" id="KW-0732">Signal</keyword>
<evidence type="ECO:0000259" key="7">
    <source>
        <dbReference type="Pfam" id="PF14322"/>
    </source>
</evidence>
<keyword evidence="5" id="KW-0998">Cell outer membrane</keyword>
<feature type="domain" description="SusD-like N-terminal" evidence="7">
    <location>
        <begin position="94"/>
        <end position="228"/>
    </location>
</feature>
<evidence type="ECO:0000256" key="3">
    <source>
        <dbReference type="ARBA" id="ARBA00022729"/>
    </source>
</evidence>
<dbReference type="Proteomes" id="UP000468388">
    <property type="component" value="Unassembled WGS sequence"/>
</dbReference>
<name>A0A6N8J8P9_9BACT</name>
<dbReference type="InterPro" id="IPR011990">
    <property type="entry name" value="TPR-like_helical_dom_sf"/>
</dbReference>
<proteinExistence type="inferred from homology"/>
<dbReference type="InterPro" id="IPR033985">
    <property type="entry name" value="SusD-like_N"/>
</dbReference>
<keyword evidence="9" id="KW-1185">Reference proteome</keyword>
<evidence type="ECO:0000313" key="9">
    <source>
        <dbReference type="Proteomes" id="UP000468388"/>
    </source>
</evidence>
<evidence type="ECO:0000256" key="4">
    <source>
        <dbReference type="ARBA" id="ARBA00023136"/>
    </source>
</evidence>
<sequence length="545" mass="61474">MKKLAKIHLFIAAFVAVITISACTKLKNTPYTAIISTEFNPTKSDLAALVGAGYSQWRFVLLDWNGLWRAQEVTGDQLVIPKRPWGWFDDGVYQRLHKHTWTTDDDVVNQTWSRTYAGITNCNRIIYQIESGLIPITEGKDATLAELKVLRASYYAILCDFYGNVPIVTKFDLPSGFLPEQSTRLEVYNFIVKELTDNIPLLSAENNTETYGKFNKWAAFTLLAKMYLNAGIYTGTTKWTECIAACDSVINSNAGYILEPAQKNVFVTENQNSKEIIFAIPMDEDYTNNWNAFDLHMQTLQQENQATYNLKNTPWGGICAIPQFISTYDESDARYQNNWIKGQQYTSAGQMLYVAQGDFTGQPLAFVNELPGLEKGESVHGFRLGKFEIKKGATNRLSNDYPVFRYADVLMMKAESLLRNGQADAAATIVTQVRQRNFTSDPAKAVVTGAELQLGSSYAYGLKDAVNNQYTTEGGADIQYGRFLDELGWEFDQEGHRRTDMIRFGAFTTKSWLSHAATNNINRTLFPIPRTEIQKNGNLKQNQGY</sequence>
<evidence type="ECO:0000256" key="1">
    <source>
        <dbReference type="ARBA" id="ARBA00004442"/>
    </source>
</evidence>
<evidence type="ECO:0000256" key="5">
    <source>
        <dbReference type="ARBA" id="ARBA00023237"/>
    </source>
</evidence>
<dbReference type="SUPFAM" id="SSF48452">
    <property type="entry name" value="TPR-like"/>
    <property type="match status" value="1"/>
</dbReference>
<dbReference type="AlphaFoldDB" id="A0A6N8J8P9"/>
<dbReference type="OrthoDB" id="9783641at2"/>
<dbReference type="Pfam" id="PF14322">
    <property type="entry name" value="SusD-like_3"/>
    <property type="match status" value="1"/>
</dbReference>
<organism evidence="8 9">
    <name type="scientific">Chitinophaga oryziterrae</name>
    <dbReference type="NCBI Taxonomy" id="1031224"/>
    <lineage>
        <taxon>Bacteria</taxon>
        <taxon>Pseudomonadati</taxon>
        <taxon>Bacteroidota</taxon>
        <taxon>Chitinophagia</taxon>
        <taxon>Chitinophagales</taxon>
        <taxon>Chitinophagaceae</taxon>
        <taxon>Chitinophaga</taxon>
    </lineage>
</organism>
<keyword evidence="4" id="KW-0472">Membrane</keyword>
<reference evidence="8 9" key="1">
    <citation type="submission" date="2019-12" db="EMBL/GenBank/DDBJ databases">
        <title>The draft genomic sequence of strain Chitinophaga oryziterrae JCM 16595.</title>
        <authorList>
            <person name="Zhang X."/>
        </authorList>
    </citation>
    <scope>NUCLEOTIDE SEQUENCE [LARGE SCALE GENOMIC DNA]</scope>
    <source>
        <strain evidence="8 9">JCM 16595</strain>
    </source>
</reference>
<comment type="similarity">
    <text evidence="2">Belongs to the SusD family.</text>
</comment>
<evidence type="ECO:0000313" key="8">
    <source>
        <dbReference type="EMBL" id="MVT41655.1"/>
    </source>
</evidence>
<dbReference type="RefSeq" id="WP_157300287.1">
    <property type="nucleotide sequence ID" value="NZ_BAAAZB010000006.1"/>
</dbReference>
<dbReference type="EMBL" id="WRXO01000003">
    <property type="protein sequence ID" value="MVT41655.1"/>
    <property type="molecule type" value="Genomic_DNA"/>
</dbReference>
<feature type="domain" description="RagB/SusD" evidence="6">
    <location>
        <begin position="274"/>
        <end position="545"/>
    </location>
</feature>
<dbReference type="InterPro" id="IPR012944">
    <property type="entry name" value="SusD_RagB_dom"/>
</dbReference>
<dbReference type="GO" id="GO:0009279">
    <property type="term" value="C:cell outer membrane"/>
    <property type="evidence" value="ECO:0007669"/>
    <property type="project" value="UniProtKB-SubCell"/>
</dbReference>
<dbReference type="Pfam" id="PF07980">
    <property type="entry name" value="SusD_RagB"/>
    <property type="match status" value="1"/>
</dbReference>
<dbReference type="CDD" id="cd08977">
    <property type="entry name" value="SusD"/>
    <property type="match status" value="1"/>
</dbReference>
<comment type="subcellular location">
    <subcellularLocation>
        <location evidence="1">Cell outer membrane</location>
    </subcellularLocation>
</comment>
<protein>
    <submittedName>
        <fullName evidence="8">RagB/SusD family nutrient uptake outer membrane protein</fullName>
    </submittedName>
</protein>
<comment type="caution">
    <text evidence="8">The sequence shown here is derived from an EMBL/GenBank/DDBJ whole genome shotgun (WGS) entry which is preliminary data.</text>
</comment>
<dbReference type="PROSITE" id="PS51257">
    <property type="entry name" value="PROKAR_LIPOPROTEIN"/>
    <property type="match status" value="1"/>
</dbReference>
<evidence type="ECO:0000256" key="2">
    <source>
        <dbReference type="ARBA" id="ARBA00006275"/>
    </source>
</evidence>
<dbReference type="Gene3D" id="1.25.40.390">
    <property type="match status" value="1"/>
</dbReference>
<evidence type="ECO:0000259" key="6">
    <source>
        <dbReference type="Pfam" id="PF07980"/>
    </source>
</evidence>
<gene>
    <name evidence="8" type="ORF">GO495_13780</name>
</gene>
<accession>A0A6N8J8P9</accession>